<name>A0A4Y4D4J6_KOCVA</name>
<accession>A0A4Y4D4J6</accession>
<feature type="compositionally biased region" description="Low complexity" evidence="1">
    <location>
        <begin position="12"/>
        <end position="22"/>
    </location>
</feature>
<feature type="region of interest" description="Disordered" evidence="1">
    <location>
        <begin position="1"/>
        <end position="22"/>
    </location>
</feature>
<evidence type="ECO:0000313" key="3">
    <source>
        <dbReference type="Proteomes" id="UP000315730"/>
    </source>
</evidence>
<dbReference type="RefSeq" id="WP_233438767.1">
    <property type="nucleotide sequence ID" value="NZ_BJNW01000007.1"/>
</dbReference>
<keyword evidence="3" id="KW-1185">Reference proteome</keyword>
<gene>
    <name evidence="2" type="ORF">KVA01_10340</name>
</gene>
<dbReference type="Proteomes" id="UP000315730">
    <property type="component" value="Unassembled WGS sequence"/>
</dbReference>
<evidence type="ECO:0000313" key="2">
    <source>
        <dbReference type="EMBL" id="GEC98879.1"/>
    </source>
</evidence>
<dbReference type="STRING" id="1272.GCA_900014985_00335"/>
<dbReference type="InterPro" id="IPR036259">
    <property type="entry name" value="MFS_trans_sf"/>
</dbReference>
<comment type="caution">
    <text evidence="2">The sequence shown here is derived from an EMBL/GenBank/DDBJ whole genome shotgun (WGS) entry which is preliminary data.</text>
</comment>
<proteinExistence type="predicted"/>
<dbReference type="AlphaFoldDB" id="A0A4Y4D4J6"/>
<dbReference type="SUPFAM" id="SSF103473">
    <property type="entry name" value="MFS general substrate transporter"/>
    <property type="match status" value="1"/>
</dbReference>
<evidence type="ECO:0000256" key="1">
    <source>
        <dbReference type="SAM" id="MobiDB-lite"/>
    </source>
</evidence>
<dbReference type="EMBL" id="BJNW01000007">
    <property type="protein sequence ID" value="GEC98879.1"/>
    <property type="molecule type" value="Genomic_DNA"/>
</dbReference>
<protein>
    <submittedName>
        <fullName evidence="2">Uncharacterized protein</fullName>
    </submittedName>
</protein>
<organism evidence="2 3">
    <name type="scientific">Kocuria varians</name>
    <name type="common">Micrococcus varians</name>
    <dbReference type="NCBI Taxonomy" id="1272"/>
    <lineage>
        <taxon>Bacteria</taxon>
        <taxon>Bacillati</taxon>
        <taxon>Actinomycetota</taxon>
        <taxon>Actinomycetes</taxon>
        <taxon>Micrococcales</taxon>
        <taxon>Micrococcaceae</taxon>
        <taxon>Kocuria</taxon>
    </lineage>
</organism>
<reference evidence="2 3" key="1">
    <citation type="submission" date="2019-06" db="EMBL/GenBank/DDBJ databases">
        <title>Whole genome shotgun sequence of Kocuria varians NBRC 15358.</title>
        <authorList>
            <person name="Hosoyama A."/>
            <person name="Uohara A."/>
            <person name="Ohji S."/>
            <person name="Ichikawa N."/>
        </authorList>
    </citation>
    <scope>NUCLEOTIDE SEQUENCE [LARGE SCALE GENOMIC DNA]</scope>
    <source>
        <strain evidence="2 3">NBRC 15358</strain>
    </source>
</reference>
<sequence>MTHVTPDPAPRAPSAASSSGRPKLPAAVRLFTLASFLNAVGTQGGNVYASLFAVRAMGYSTTVAELLMGVMGVGILSRIGWGRVAAAYVLCFAAAVVPGRVQRRSAPQPVG</sequence>